<feature type="chain" id="PRO_5042014720" evidence="2">
    <location>
        <begin position="23"/>
        <end position="445"/>
    </location>
</feature>
<name>A0AAE9XHN7_9LACT</name>
<sequence length="445" mass="49181">MKKTIISSLLSVALLSSYPLVNKVGANTLDDADNAAQTGSKTVASETTDKSQTGHEGMEHDESGEIPEGLAEAENPTYPEGSEVTIQTDHMPGMMGATGEVVGAFDSIAYEITYNDTKTGEEIANHKWVVHEEVENAQDEPYQAGDEVVLEADHMPGMQGATATIDSAEDTTVYMVTYTDTETDDTVENHKWLIEEELGEEVQDSSQFWRARTVEEVQADVSQYDTLEELKNYEVVWGDTLWAISQSTNFSVDDLTEAFNIKNADLIFANYTLENQPSLEDSYENQIISESKKTRDMDNMGDMKHDESGEIPEGLEEAENPMYEVGESVILQRDHMPGMEGAEATVSGVFATTAYEVSFNPTNGGEREENHRWVIHEDISESTKGAFEPGEEVTLEADHMEGMEGATAIIDDAVTTNVYMVDYQPTDGGAVVRNHKWFVEEELAQ</sequence>
<dbReference type="EMBL" id="CP116590">
    <property type="protein sequence ID" value="WCG37478.1"/>
    <property type="molecule type" value="Genomic_DNA"/>
</dbReference>
<proteinExistence type="predicted"/>
<feature type="compositionally biased region" description="Basic and acidic residues" evidence="1">
    <location>
        <begin position="47"/>
        <end position="63"/>
    </location>
</feature>
<dbReference type="InterPro" id="IPR018392">
    <property type="entry name" value="LysM"/>
</dbReference>
<dbReference type="Pfam" id="PF07563">
    <property type="entry name" value="DUF1541"/>
    <property type="match status" value="4"/>
</dbReference>
<dbReference type="PROSITE" id="PS51782">
    <property type="entry name" value="LYSM"/>
    <property type="match status" value="1"/>
</dbReference>
<feature type="compositionally biased region" description="Polar residues" evidence="1">
    <location>
        <begin position="36"/>
        <end position="46"/>
    </location>
</feature>
<keyword evidence="2" id="KW-0732">Signal</keyword>
<evidence type="ECO:0000256" key="2">
    <source>
        <dbReference type="SAM" id="SignalP"/>
    </source>
</evidence>
<evidence type="ECO:0000256" key="1">
    <source>
        <dbReference type="SAM" id="MobiDB-lite"/>
    </source>
</evidence>
<evidence type="ECO:0000313" key="4">
    <source>
        <dbReference type="EMBL" id="WCG37478.1"/>
    </source>
</evidence>
<feature type="domain" description="LysM" evidence="3">
    <location>
        <begin position="231"/>
        <end position="275"/>
    </location>
</feature>
<dbReference type="AlphaFoldDB" id="A0AAE9XHN7"/>
<dbReference type="Gene3D" id="3.10.350.10">
    <property type="entry name" value="LysM domain"/>
    <property type="match status" value="1"/>
</dbReference>
<accession>A0AAE9XHN7</accession>
<reference evidence="4" key="1">
    <citation type="submission" date="2023-01" db="EMBL/GenBank/DDBJ databases">
        <title>Oxazolidinone resistance genes in florfenicol resistant enterococci from beef cattle and veal calves at slaughter.</title>
        <authorList>
            <person name="Biggel M."/>
        </authorList>
    </citation>
    <scope>NUCLEOTIDE SEQUENCE</scope>
    <source>
        <strain evidence="4">K79-1</strain>
    </source>
</reference>
<feature type="signal peptide" evidence="2">
    <location>
        <begin position="1"/>
        <end position="22"/>
    </location>
</feature>
<dbReference type="SUPFAM" id="SSF54106">
    <property type="entry name" value="LysM domain"/>
    <property type="match status" value="1"/>
</dbReference>
<evidence type="ECO:0000313" key="5">
    <source>
        <dbReference type="Proteomes" id="UP001179483"/>
    </source>
</evidence>
<feature type="region of interest" description="Disordered" evidence="1">
    <location>
        <begin position="36"/>
        <end position="65"/>
    </location>
</feature>
<dbReference type="InterPro" id="IPR011438">
    <property type="entry name" value="DUF1541"/>
</dbReference>
<gene>
    <name evidence="4" type="ORF">PML80_08125</name>
</gene>
<dbReference type="Pfam" id="PF01476">
    <property type="entry name" value="LysM"/>
    <property type="match status" value="1"/>
</dbReference>
<dbReference type="Proteomes" id="UP001179483">
    <property type="component" value="Chromosome"/>
</dbReference>
<organism evidence="4 5">
    <name type="scientific">Aerococcus urinaeequi</name>
    <dbReference type="NCBI Taxonomy" id="51665"/>
    <lineage>
        <taxon>Bacteria</taxon>
        <taxon>Bacillati</taxon>
        <taxon>Bacillota</taxon>
        <taxon>Bacilli</taxon>
        <taxon>Lactobacillales</taxon>
        <taxon>Aerococcaceae</taxon>
        <taxon>Aerococcus</taxon>
    </lineage>
</organism>
<dbReference type="RefSeq" id="WP_271735764.1">
    <property type="nucleotide sequence ID" value="NZ_CP116590.1"/>
</dbReference>
<dbReference type="Gene3D" id="2.30.30.1210">
    <property type="entry name" value="Domain of unknown function DUF1541"/>
    <property type="match status" value="2"/>
</dbReference>
<dbReference type="CDD" id="cd00118">
    <property type="entry name" value="LysM"/>
    <property type="match status" value="1"/>
</dbReference>
<protein>
    <submittedName>
        <fullName evidence="4">DUF1541 domain-containing protein</fullName>
    </submittedName>
</protein>
<evidence type="ECO:0000259" key="3">
    <source>
        <dbReference type="PROSITE" id="PS51782"/>
    </source>
</evidence>
<dbReference type="InterPro" id="IPR036779">
    <property type="entry name" value="LysM_dom_sf"/>
</dbReference>